<name>A0A541BS01_9NOCA</name>
<dbReference type="PANTHER" id="PTHR30055">
    <property type="entry name" value="HTH-TYPE TRANSCRIPTIONAL REGULATOR RUTR"/>
    <property type="match status" value="1"/>
</dbReference>
<keyword evidence="3" id="KW-0804">Transcription</keyword>
<dbReference type="SUPFAM" id="SSF46689">
    <property type="entry name" value="Homeodomain-like"/>
    <property type="match status" value="1"/>
</dbReference>
<accession>A0A541BS01</accession>
<dbReference type="RefSeq" id="WP_142095185.1">
    <property type="nucleotide sequence ID" value="NZ_VIGH01000001.1"/>
</dbReference>
<organism evidence="5 6">
    <name type="scientific">Rhodococcus spelaei</name>
    <dbReference type="NCBI Taxonomy" id="2546320"/>
    <lineage>
        <taxon>Bacteria</taxon>
        <taxon>Bacillati</taxon>
        <taxon>Actinomycetota</taxon>
        <taxon>Actinomycetes</taxon>
        <taxon>Mycobacteriales</taxon>
        <taxon>Nocardiaceae</taxon>
        <taxon>Rhodococcus</taxon>
    </lineage>
</organism>
<gene>
    <name evidence="5" type="ORF">FK531_03370</name>
</gene>
<dbReference type="InterPro" id="IPR050109">
    <property type="entry name" value="HTH-type_TetR-like_transc_reg"/>
</dbReference>
<sequence length="220" mass="24237">MASVEGTRSVIIEVAERMFAEHGVEGVSMRDVAAAAGQRNNSAVQYHFGGRDGLLLAVFRYRMGEINQARSEYLAEIDRQGRGEDLRALVEAGLRPLTDFLASVPEGHYARFIARVSPSVDFASGEFDEVFDGNREVVARLTRILGHLSRRAAIERVDLMFNMTVSALAVYEQRREEGLPVVRASFAETVEHVIDMAVGSLEAADSTAAAKRVKRRTATH</sequence>
<evidence type="ECO:0000313" key="6">
    <source>
        <dbReference type="Proteomes" id="UP000316256"/>
    </source>
</evidence>
<dbReference type="Proteomes" id="UP000316256">
    <property type="component" value="Unassembled WGS sequence"/>
</dbReference>
<dbReference type="InterPro" id="IPR009057">
    <property type="entry name" value="Homeodomain-like_sf"/>
</dbReference>
<keyword evidence="6" id="KW-1185">Reference proteome</keyword>
<reference evidence="5 6" key="1">
    <citation type="submission" date="2019-06" db="EMBL/GenBank/DDBJ databases">
        <title>Rhodococcus spaelei sp. nov., isolated from a cave.</title>
        <authorList>
            <person name="Lee S.D."/>
        </authorList>
    </citation>
    <scope>NUCLEOTIDE SEQUENCE [LARGE SCALE GENOMIC DNA]</scope>
    <source>
        <strain evidence="5 6">C9-5</strain>
    </source>
</reference>
<dbReference type="EMBL" id="VIGH01000001">
    <property type="protein sequence ID" value="TQF75101.1"/>
    <property type="molecule type" value="Genomic_DNA"/>
</dbReference>
<evidence type="ECO:0000259" key="4">
    <source>
        <dbReference type="Pfam" id="PF00440"/>
    </source>
</evidence>
<dbReference type="OrthoDB" id="2356263at2"/>
<dbReference type="Pfam" id="PF00440">
    <property type="entry name" value="TetR_N"/>
    <property type="match status" value="1"/>
</dbReference>
<dbReference type="GO" id="GO:0003700">
    <property type="term" value="F:DNA-binding transcription factor activity"/>
    <property type="evidence" value="ECO:0007669"/>
    <property type="project" value="TreeGrafter"/>
</dbReference>
<evidence type="ECO:0000256" key="3">
    <source>
        <dbReference type="ARBA" id="ARBA00023163"/>
    </source>
</evidence>
<comment type="caution">
    <text evidence="5">The sequence shown here is derived from an EMBL/GenBank/DDBJ whole genome shotgun (WGS) entry which is preliminary data.</text>
</comment>
<keyword evidence="1" id="KW-0805">Transcription regulation</keyword>
<feature type="domain" description="HTH tetR-type" evidence="4">
    <location>
        <begin position="11"/>
        <end position="58"/>
    </location>
</feature>
<proteinExistence type="predicted"/>
<evidence type="ECO:0000256" key="1">
    <source>
        <dbReference type="ARBA" id="ARBA00023015"/>
    </source>
</evidence>
<protein>
    <submittedName>
        <fullName evidence="5">TetR family transcriptional regulator</fullName>
    </submittedName>
</protein>
<dbReference type="InterPro" id="IPR001647">
    <property type="entry name" value="HTH_TetR"/>
</dbReference>
<evidence type="ECO:0000256" key="2">
    <source>
        <dbReference type="ARBA" id="ARBA00023125"/>
    </source>
</evidence>
<dbReference type="GO" id="GO:0000976">
    <property type="term" value="F:transcription cis-regulatory region binding"/>
    <property type="evidence" value="ECO:0007669"/>
    <property type="project" value="TreeGrafter"/>
</dbReference>
<dbReference type="PANTHER" id="PTHR30055:SF234">
    <property type="entry name" value="HTH-TYPE TRANSCRIPTIONAL REGULATOR BETI"/>
    <property type="match status" value="1"/>
</dbReference>
<evidence type="ECO:0000313" key="5">
    <source>
        <dbReference type="EMBL" id="TQF75101.1"/>
    </source>
</evidence>
<dbReference type="Gene3D" id="1.10.357.10">
    <property type="entry name" value="Tetracycline Repressor, domain 2"/>
    <property type="match status" value="1"/>
</dbReference>
<keyword evidence="2" id="KW-0238">DNA-binding</keyword>
<dbReference type="AlphaFoldDB" id="A0A541BS01"/>